<protein>
    <submittedName>
        <fullName evidence="2">Uncharacterized protein</fullName>
    </submittedName>
</protein>
<dbReference type="Proteomes" id="UP000039217">
    <property type="component" value="Unassembled WGS sequence"/>
</dbReference>
<gene>
    <name evidence="2" type="ORF">ERS007661_04334</name>
    <name evidence="1" type="ORF">ERS027659_01718</name>
</gene>
<evidence type="ECO:0000313" key="1">
    <source>
        <dbReference type="EMBL" id="CKR55868.1"/>
    </source>
</evidence>
<dbReference type="AlphaFoldDB" id="A0A655FXZ9"/>
<name>A0A655FXZ9_MYCTX</name>
<dbReference type="EMBL" id="CNFT01000341">
    <property type="protein sequence ID" value="CKR55868.1"/>
    <property type="molecule type" value="Genomic_DNA"/>
</dbReference>
<evidence type="ECO:0000313" key="4">
    <source>
        <dbReference type="Proteomes" id="UP000050164"/>
    </source>
</evidence>
<evidence type="ECO:0000313" key="3">
    <source>
        <dbReference type="Proteomes" id="UP000039217"/>
    </source>
</evidence>
<sequence>MLTIANVVTVPLSGSSTNSEVGFPVAGSAPCGGKYTLPVFPVLAPTSLPWAMARRYALSSCEAVC</sequence>
<organism evidence="2 3">
    <name type="scientific">Mycobacterium tuberculosis</name>
    <dbReference type="NCBI Taxonomy" id="1773"/>
    <lineage>
        <taxon>Bacteria</taxon>
        <taxon>Bacillati</taxon>
        <taxon>Actinomycetota</taxon>
        <taxon>Actinomycetes</taxon>
        <taxon>Mycobacteriales</taxon>
        <taxon>Mycobacteriaceae</taxon>
        <taxon>Mycobacterium</taxon>
        <taxon>Mycobacterium tuberculosis complex</taxon>
    </lineage>
</organism>
<proteinExistence type="predicted"/>
<evidence type="ECO:0000313" key="2">
    <source>
        <dbReference type="EMBL" id="CNW88645.1"/>
    </source>
</evidence>
<dbReference type="EMBL" id="CQQC01002487">
    <property type="protein sequence ID" value="CNW88645.1"/>
    <property type="molecule type" value="Genomic_DNA"/>
</dbReference>
<accession>A0A655FXZ9</accession>
<dbReference type="Proteomes" id="UP000050164">
    <property type="component" value="Unassembled WGS sequence"/>
</dbReference>
<reference evidence="3 4" key="1">
    <citation type="submission" date="2015-03" db="EMBL/GenBank/DDBJ databases">
        <authorList>
            <consortium name="Pathogen Informatics"/>
        </authorList>
    </citation>
    <scope>NUCLEOTIDE SEQUENCE [LARGE SCALE GENOMIC DNA]</scope>
    <source>
        <strain evidence="1 4">Bir 185</strain>
        <strain evidence="2 3">D00501624</strain>
    </source>
</reference>